<dbReference type="RefSeq" id="WP_129455274.1">
    <property type="nucleotide sequence ID" value="NZ_JACXYX010000001.1"/>
</dbReference>
<feature type="transmembrane region" description="Helical" evidence="6">
    <location>
        <begin position="62"/>
        <end position="85"/>
    </location>
</feature>
<dbReference type="InterPro" id="IPR001851">
    <property type="entry name" value="ABC_transp_permease"/>
</dbReference>
<evidence type="ECO:0000256" key="2">
    <source>
        <dbReference type="ARBA" id="ARBA00022475"/>
    </source>
</evidence>
<evidence type="ECO:0000313" key="7">
    <source>
        <dbReference type="EMBL" id="RYC01508.1"/>
    </source>
</evidence>
<dbReference type="EMBL" id="SDWU01000011">
    <property type="protein sequence ID" value="RYC01508.1"/>
    <property type="molecule type" value="Genomic_DNA"/>
</dbReference>
<feature type="transmembrane region" description="Helical" evidence="6">
    <location>
        <begin position="219"/>
        <end position="246"/>
    </location>
</feature>
<evidence type="ECO:0000256" key="4">
    <source>
        <dbReference type="ARBA" id="ARBA00022989"/>
    </source>
</evidence>
<feature type="transmembrane region" description="Helical" evidence="6">
    <location>
        <begin position="185"/>
        <end position="207"/>
    </location>
</feature>
<accession>A0A4Q2SEM7</accession>
<organism evidence="7 8">
    <name type="scientific">Nocardioides ganghwensis</name>
    <dbReference type="NCBI Taxonomy" id="252230"/>
    <lineage>
        <taxon>Bacteria</taxon>
        <taxon>Bacillati</taxon>
        <taxon>Actinomycetota</taxon>
        <taxon>Actinomycetes</taxon>
        <taxon>Propionibacteriales</taxon>
        <taxon>Nocardioidaceae</taxon>
        <taxon>Nocardioides</taxon>
    </lineage>
</organism>
<proteinExistence type="predicted"/>
<evidence type="ECO:0000256" key="1">
    <source>
        <dbReference type="ARBA" id="ARBA00004651"/>
    </source>
</evidence>
<sequence length="299" mass="31837">MSINLLAALAAMLTVATPLVWAGIGELIVEKTGVLNLGIEGTMYAGAFTGFLVALRTGSPWWGLLAAILTGVVAGLAMAVLSVTLGLNQHVSGLGLTLLLIAGCEFTFRMLYAGGRPKLDDKFDAWLSDVPVLEQHWLTYVAFLVLAPGTWWVLRSTGLGYRIHAVGENFEAAEVAGISVNATRYAALAVGGAFMAIGGAFLTLAVLGSFTLNIINGRGWVCIALVIFAKWRVWPVVLGALIFAVTDALQLQLAITTAFSDVPREVMLALPYVAVITALAVWGRKVHYPGSYLKAYRRA</sequence>
<reference evidence="7 8" key="1">
    <citation type="submission" date="2019-01" db="EMBL/GenBank/DDBJ databases">
        <title>Novel species of Nocardioides.</title>
        <authorList>
            <person name="Liu Q."/>
            <person name="Xin Y.-H."/>
        </authorList>
    </citation>
    <scope>NUCLEOTIDE SEQUENCE [LARGE SCALE GENOMIC DNA]</scope>
    <source>
        <strain evidence="7 8">CGMCC 4.6875</strain>
    </source>
</reference>
<name>A0A4Q2SEM7_9ACTN</name>
<dbReference type="GO" id="GO:0022857">
    <property type="term" value="F:transmembrane transporter activity"/>
    <property type="evidence" value="ECO:0007669"/>
    <property type="project" value="InterPro"/>
</dbReference>
<gene>
    <name evidence="7" type="ORF">EUA07_11330</name>
</gene>
<evidence type="ECO:0000313" key="8">
    <source>
        <dbReference type="Proteomes" id="UP000293291"/>
    </source>
</evidence>
<evidence type="ECO:0000256" key="3">
    <source>
        <dbReference type="ARBA" id="ARBA00022692"/>
    </source>
</evidence>
<dbReference type="PANTHER" id="PTHR43370">
    <property type="entry name" value="SUGAR ABC TRANSPORTER INTEGRAL MEMBRANE PROTEIN-RELATED"/>
    <property type="match status" value="1"/>
</dbReference>
<evidence type="ECO:0000256" key="5">
    <source>
        <dbReference type="ARBA" id="ARBA00023136"/>
    </source>
</evidence>
<keyword evidence="5 6" id="KW-0472">Membrane</keyword>
<dbReference type="CDD" id="cd06580">
    <property type="entry name" value="TM_PBP1_transp_TpRbsC_like"/>
    <property type="match status" value="1"/>
</dbReference>
<feature type="transmembrane region" description="Helical" evidence="6">
    <location>
        <begin position="137"/>
        <end position="154"/>
    </location>
</feature>
<keyword evidence="8" id="KW-1185">Reference proteome</keyword>
<protein>
    <submittedName>
        <fullName evidence="7">ABC transporter permease</fullName>
    </submittedName>
</protein>
<comment type="subcellular location">
    <subcellularLocation>
        <location evidence="1">Cell membrane</location>
        <topology evidence="1">Multi-pass membrane protein</topology>
    </subcellularLocation>
</comment>
<comment type="caution">
    <text evidence="7">The sequence shown here is derived from an EMBL/GenBank/DDBJ whole genome shotgun (WGS) entry which is preliminary data.</text>
</comment>
<feature type="transmembrane region" description="Helical" evidence="6">
    <location>
        <begin position="32"/>
        <end position="55"/>
    </location>
</feature>
<dbReference type="GO" id="GO:0005886">
    <property type="term" value="C:plasma membrane"/>
    <property type="evidence" value="ECO:0007669"/>
    <property type="project" value="UniProtKB-SubCell"/>
</dbReference>
<keyword evidence="4 6" id="KW-1133">Transmembrane helix</keyword>
<feature type="transmembrane region" description="Helical" evidence="6">
    <location>
        <begin position="266"/>
        <end position="283"/>
    </location>
</feature>
<dbReference type="Proteomes" id="UP000293291">
    <property type="component" value="Unassembled WGS sequence"/>
</dbReference>
<evidence type="ECO:0000256" key="6">
    <source>
        <dbReference type="SAM" id="Phobius"/>
    </source>
</evidence>
<dbReference type="OrthoDB" id="9792579at2"/>
<keyword evidence="2" id="KW-1003">Cell membrane</keyword>
<feature type="transmembrane region" description="Helical" evidence="6">
    <location>
        <begin position="91"/>
        <end position="112"/>
    </location>
</feature>
<dbReference type="AlphaFoldDB" id="A0A4Q2SEM7"/>
<dbReference type="PANTHER" id="PTHR43370:SF2">
    <property type="entry name" value="ABC TRANSPORTER PERMEASE PROTEIN"/>
    <property type="match status" value="1"/>
</dbReference>
<keyword evidence="3 6" id="KW-0812">Transmembrane</keyword>
<dbReference type="Pfam" id="PF02653">
    <property type="entry name" value="BPD_transp_2"/>
    <property type="match status" value="1"/>
</dbReference>